<dbReference type="FunFam" id="3.40.50.300:FF:000637">
    <property type="entry name" value="ATP-dependent RNA helicase DHX37/DHR1"/>
    <property type="match status" value="1"/>
</dbReference>
<evidence type="ECO:0000313" key="11">
    <source>
        <dbReference type="Proteomes" id="UP000005237"/>
    </source>
</evidence>
<dbReference type="PROSITE" id="PS51192">
    <property type="entry name" value="HELICASE_ATP_BIND_1"/>
    <property type="match status" value="1"/>
</dbReference>
<keyword evidence="5" id="KW-0347">Helicase</keyword>
<proteinExistence type="inferred from homology"/>
<feature type="compositionally biased region" description="Acidic residues" evidence="8">
    <location>
        <begin position="137"/>
        <end position="151"/>
    </location>
</feature>
<reference evidence="11" key="1">
    <citation type="submission" date="2010-08" db="EMBL/GenBank/DDBJ databases">
        <authorList>
            <consortium name="Caenorhabditis japonica Sequencing Consortium"/>
            <person name="Wilson R.K."/>
        </authorList>
    </citation>
    <scope>NUCLEOTIDE SEQUENCE [LARGE SCALE GENOMIC DNA]</scope>
    <source>
        <strain evidence="11">DF5081</strain>
    </source>
</reference>
<keyword evidence="4" id="KW-0378">Hydrolase</keyword>
<dbReference type="GO" id="GO:0000462">
    <property type="term" value="P:maturation of SSU-rRNA from tricistronic rRNA transcript (SSU-rRNA, 5.8S rRNA, LSU-rRNA)"/>
    <property type="evidence" value="ECO:0007669"/>
    <property type="project" value="TreeGrafter"/>
</dbReference>
<dbReference type="PROSITE" id="PS00690">
    <property type="entry name" value="DEAH_ATP_HELICASE"/>
    <property type="match status" value="1"/>
</dbReference>
<protein>
    <recommendedName>
        <fullName evidence="2">RNA helicase</fullName>
        <ecNumber evidence="2">3.6.4.13</ecNumber>
    </recommendedName>
</protein>
<keyword evidence="6" id="KW-0067">ATP-binding</keyword>
<evidence type="ECO:0000256" key="8">
    <source>
        <dbReference type="SAM" id="MobiDB-lite"/>
    </source>
</evidence>
<dbReference type="GO" id="GO:0005730">
    <property type="term" value="C:nucleolus"/>
    <property type="evidence" value="ECO:0007669"/>
    <property type="project" value="TreeGrafter"/>
</dbReference>
<dbReference type="InterPro" id="IPR011545">
    <property type="entry name" value="DEAD/DEAH_box_helicase_dom"/>
</dbReference>
<feature type="compositionally biased region" description="Basic and acidic residues" evidence="8">
    <location>
        <begin position="123"/>
        <end position="132"/>
    </location>
</feature>
<organism evidence="10 11">
    <name type="scientific">Caenorhabditis japonica</name>
    <dbReference type="NCBI Taxonomy" id="281687"/>
    <lineage>
        <taxon>Eukaryota</taxon>
        <taxon>Metazoa</taxon>
        <taxon>Ecdysozoa</taxon>
        <taxon>Nematoda</taxon>
        <taxon>Chromadorea</taxon>
        <taxon>Rhabditida</taxon>
        <taxon>Rhabditina</taxon>
        <taxon>Rhabditomorpha</taxon>
        <taxon>Rhabditoidea</taxon>
        <taxon>Rhabditidae</taxon>
        <taxon>Peloderinae</taxon>
        <taxon>Caenorhabditis</taxon>
    </lineage>
</organism>
<dbReference type="PANTHER" id="PTHR18934:SF99">
    <property type="entry name" value="ATP-DEPENDENT RNA HELICASE DHX37-RELATED"/>
    <property type="match status" value="1"/>
</dbReference>
<dbReference type="PANTHER" id="PTHR18934">
    <property type="entry name" value="ATP-DEPENDENT RNA HELICASE"/>
    <property type="match status" value="1"/>
</dbReference>
<dbReference type="EnsemblMetazoa" id="CJA17584.1">
    <property type="protein sequence ID" value="CJA17584.1"/>
    <property type="gene ID" value="WBGene00136788"/>
</dbReference>
<dbReference type="GO" id="GO:0016787">
    <property type="term" value="F:hydrolase activity"/>
    <property type="evidence" value="ECO:0007669"/>
    <property type="project" value="UniProtKB-KW"/>
</dbReference>
<sequence length="406" mass="45718">MTKRKQKTEHVEEYDPNELMIVPGEKRKKVDKPGEKSATGGKKVRNFAKEKEIAKLTKQAKRKLAAVQSRKALKQTQEELFAGLAEFQLDTSKLNQLSSSSKLGKDAEKPAVFPEKLKVFVGRDKKEEKRTQQDYYPTDDESSSEDEEEGGAPEAPEVKIEPVDAPEDVVEDPEDAVLSEHVLIKREDDDESDHEDILALPTTTVVERKKVLVERSEEIQKSRAELPIFAEEMRIVEAINENLVTVVCGETGSGKTTQIPQFLFEAGYASEGELIGITEPRRVAAIAMAQRVGVELGMPESVSYQIRYEGTRSDDTNILFMTDGVLMKEMEQDVMLKKYSVIMIDEAHERSMYSDVLIGMLSRIVPLRAKTPRPLRLVIMSATLRLDDFTHKKVIGSPFQVHHGFL</sequence>
<reference evidence="10" key="2">
    <citation type="submission" date="2022-06" db="UniProtKB">
        <authorList>
            <consortium name="EnsemblMetazoa"/>
        </authorList>
    </citation>
    <scope>IDENTIFICATION</scope>
    <source>
        <strain evidence="10">DF5081</strain>
    </source>
</reference>
<dbReference type="InterPro" id="IPR014001">
    <property type="entry name" value="Helicase_ATP-bd"/>
</dbReference>
<dbReference type="SMART" id="SM00487">
    <property type="entry name" value="DEXDc"/>
    <property type="match status" value="1"/>
</dbReference>
<dbReference type="Gene3D" id="3.40.50.300">
    <property type="entry name" value="P-loop containing nucleotide triphosphate hydrolases"/>
    <property type="match status" value="1"/>
</dbReference>
<feature type="compositionally biased region" description="Acidic residues" evidence="8">
    <location>
        <begin position="164"/>
        <end position="174"/>
    </location>
</feature>
<dbReference type="InterPro" id="IPR027417">
    <property type="entry name" value="P-loop_NTPase"/>
</dbReference>
<evidence type="ECO:0000256" key="2">
    <source>
        <dbReference type="ARBA" id="ARBA00012552"/>
    </source>
</evidence>
<keyword evidence="11" id="KW-1185">Reference proteome</keyword>
<feature type="region of interest" description="Disordered" evidence="8">
    <location>
        <begin position="123"/>
        <end position="174"/>
    </location>
</feature>
<evidence type="ECO:0000259" key="9">
    <source>
        <dbReference type="PROSITE" id="PS51192"/>
    </source>
</evidence>
<dbReference type="GO" id="GO:0003723">
    <property type="term" value="F:RNA binding"/>
    <property type="evidence" value="ECO:0007669"/>
    <property type="project" value="TreeGrafter"/>
</dbReference>
<feature type="domain" description="Helicase ATP-binding" evidence="9">
    <location>
        <begin position="236"/>
        <end position="402"/>
    </location>
</feature>
<evidence type="ECO:0000256" key="3">
    <source>
        <dbReference type="ARBA" id="ARBA00022741"/>
    </source>
</evidence>
<evidence type="ECO:0000256" key="1">
    <source>
        <dbReference type="ARBA" id="ARBA00008792"/>
    </source>
</evidence>
<dbReference type="EC" id="3.6.4.13" evidence="2"/>
<evidence type="ECO:0000256" key="7">
    <source>
        <dbReference type="ARBA" id="ARBA00047984"/>
    </source>
</evidence>
<dbReference type="SUPFAM" id="SSF52540">
    <property type="entry name" value="P-loop containing nucleoside triphosphate hydrolases"/>
    <property type="match status" value="1"/>
</dbReference>
<accession>A0A8R1I7G6</accession>
<evidence type="ECO:0000256" key="5">
    <source>
        <dbReference type="ARBA" id="ARBA00022806"/>
    </source>
</evidence>
<dbReference type="GO" id="GO:0003724">
    <property type="term" value="F:RNA helicase activity"/>
    <property type="evidence" value="ECO:0007669"/>
    <property type="project" value="UniProtKB-EC"/>
</dbReference>
<keyword evidence="3" id="KW-0547">Nucleotide-binding</keyword>
<dbReference type="GO" id="GO:0005524">
    <property type="term" value="F:ATP binding"/>
    <property type="evidence" value="ECO:0007669"/>
    <property type="project" value="UniProtKB-KW"/>
</dbReference>
<dbReference type="InterPro" id="IPR002464">
    <property type="entry name" value="DNA/RNA_helicase_DEAH_CS"/>
</dbReference>
<dbReference type="Proteomes" id="UP000005237">
    <property type="component" value="Unassembled WGS sequence"/>
</dbReference>
<dbReference type="AlphaFoldDB" id="A0A8R1I7G6"/>
<evidence type="ECO:0000256" key="4">
    <source>
        <dbReference type="ARBA" id="ARBA00022801"/>
    </source>
</evidence>
<name>A0A8R1I7G6_CAEJA</name>
<evidence type="ECO:0000313" key="10">
    <source>
        <dbReference type="EnsemblMetazoa" id="CJA17584.1"/>
    </source>
</evidence>
<dbReference type="Pfam" id="PF00270">
    <property type="entry name" value="DEAD"/>
    <property type="match status" value="1"/>
</dbReference>
<evidence type="ECO:0000256" key="6">
    <source>
        <dbReference type="ARBA" id="ARBA00022840"/>
    </source>
</evidence>
<comment type="catalytic activity">
    <reaction evidence="7">
        <text>ATP + H2O = ADP + phosphate + H(+)</text>
        <dbReference type="Rhea" id="RHEA:13065"/>
        <dbReference type="ChEBI" id="CHEBI:15377"/>
        <dbReference type="ChEBI" id="CHEBI:15378"/>
        <dbReference type="ChEBI" id="CHEBI:30616"/>
        <dbReference type="ChEBI" id="CHEBI:43474"/>
        <dbReference type="ChEBI" id="CHEBI:456216"/>
        <dbReference type="EC" id="3.6.4.13"/>
    </reaction>
</comment>
<comment type="similarity">
    <text evidence="1">Belongs to the DEAD box helicase family. DEAH subfamily.</text>
</comment>